<evidence type="ECO:0000313" key="9">
    <source>
        <dbReference type="Proteomes" id="UP000247702"/>
    </source>
</evidence>
<dbReference type="STRING" id="94130.A0A2Z6SMB3"/>
<dbReference type="PANTHER" id="PTHR13832">
    <property type="entry name" value="PROTEIN PHOSPHATASE 2C"/>
    <property type="match status" value="1"/>
</dbReference>
<comment type="caution">
    <text evidence="8">The sequence shown here is derived from an EMBL/GenBank/DDBJ whole genome shotgun (WGS) entry which is preliminary data.</text>
</comment>
<dbReference type="InterPro" id="IPR001932">
    <property type="entry name" value="PPM-type_phosphatase-like_dom"/>
</dbReference>
<feature type="compositionally biased region" description="Basic and acidic residues" evidence="6">
    <location>
        <begin position="8"/>
        <end position="18"/>
    </location>
</feature>
<dbReference type="CDD" id="cd00143">
    <property type="entry name" value="PP2Cc"/>
    <property type="match status" value="1"/>
</dbReference>
<dbReference type="GO" id="GO:0004722">
    <property type="term" value="F:protein serine/threonine phosphatase activity"/>
    <property type="evidence" value="ECO:0007669"/>
    <property type="project" value="UniProtKB-EC"/>
</dbReference>
<dbReference type="InterPro" id="IPR036457">
    <property type="entry name" value="PPM-type-like_dom_sf"/>
</dbReference>
<dbReference type="EMBL" id="BEXD01004203">
    <property type="protein sequence ID" value="GBC08247.1"/>
    <property type="molecule type" value="Genomic_DNA"/>
</dbReference>
<sequence>MGNTLSEPVKEKHSDSGSDNRLLFASSEMHGWRLAMEDTHTVELTLNDNKGYSFFGVYDGHSGRETANYCCAHLHERIARDPEFPDDIEEAIKNGFLGVDEDMRNDAQFAKDSSGSTAVTAIITPQNHVYVGNAGDSRAVISIDGIANPMSTDHKPYKNEESDRITKAGGNVERGRVNGGLAMSRAIGDFHYKQNPELSPEQQLVTAYPEIKIEKITKKTEFLSIWDYLSSQDVVNFIRREISLNHTLQKACENLMDECLADDDHRNGTTDNMTVIIVGFLTGRTVGDWYRWMASRYGKVGHEYNRKKY</sequence>
<evidence type="ECO:0000256" key="1">
    <source>
        <dbReference type="ARBA" id="ARBA00001936"/>
    </source>
</evidence>
<dbReference type="Pfam" id="PF00481">
    <property type="entry name" value="PP2C"/>
    <property type="match status" value="1"/>
</dbReference>
<evidence type="ECO:0000256" key="3">
    <source>
        <dbReference type="ARBA" id="ARBA00006702"/>
    </source>
</evidence>
<dbReference type="SMART" id="SM00332">
    <property type="entry name" value="PP2Cc"/>
    <property type="match status" value="1"/>
</dbReference>
<dbReference type="PROSITE" id="PS51746">
    <property type="entry name" value="PPM_2"/>
    <property type="match status" value="1"/>
</dbReference>
<protein>
    <recommendedName>
        <fullName evidence="4">protein-serine/threonine phosphatase</fullName>
        <ecNumber evidence="4">3.1.3.16</ecNumber>
    </recommendedName>
</protein>
<keyword evidence="9" id="KW-1185">Reference proteome</keyword>
<name>A0A2Z6SMB3_9GLOM</name>
<dbReference type="PANTHER" id="PTHR13832:SF565">
    <property type="entry name" value="AT28366P-RELATED"/>
    <property type="match status" value="1"/>
</dbReference>
<proteinExistence type="inferred from homology"/>
<dbReference type="InterPro" id="IPR015655">
    <property type="entry name" value="PP2C"/>
</dbReference>
<evidence type="ECO:0000256" key="5">
    <source>
        <dbReference type="ARBA" id="ARBA00023211"/>
    </source>
</evidence>
<dbReference type="AlphaFoldDB" id="A0A2Z6SMB3"/>
<evidence type="ECO:0000313" key="8">
    <source>
        <dbReference type="EMBL" id="GBC08247.1"/>
    </source>
</evidence>
<accession>A0A2Z6SMB3</accession>
<gene>
    <name evidence="8" type="ORF">RclHR1_00080024</name>
</gene>
<comment type="cofactor">
    <cofactor evidence="1">
        <name>Mn(2+)</name>
        <dbReference type="ChEBI" id="CHEBI:29035"/>
    </cofactor>
</comment>
<keyword evidence="5" id="KW-0464">Manganese</keyword>
<dbReference type="Gene3D" id="3.60.40.10">
    <property type="entry name" value="PPM-type phosphatase domain"/>
    <property type="match status" value="1"/>
</dbReference>
<dbReference type="EC" id="3.1.3.16" evidence="4"/>
<feature type="domain" description="PPM-type phosphatase" evidence="7">
    <location>
        <begin position="23"/>
        <end position="280"/>
    </location>
</feature>
<organism evidence="8 9">
    <name type="scientific">Rhizophagus clarus</name>
    <dbReference type="NCBI Taxonomy" id="94130"/>
    <lineage>
        <taxon>Eukaryota</taxon>
        <taxon>Fungi</taxon>
        <taxon>Fungi incertae sedis</taxon>
        <taxon>Mucoromycota</taxon>
        <taxon>Glomeromycotina</taxon>
        <taxon>Glomeromycetes</taxon>
        <taxon>Glomerales</taxon>
        <taxon>Glomeraceae</taxon>
        <taxon>Rhizophagus</taxon>
    </lineage>
</organism>
<dbReference type="SUPFAM" id="SSF81606">
    <property type="entry name" value="PP2C-like"/>
    <property type="match status" value="1"/>
</dbReference>
<evidence type="ECO:0000256" key="4">
    <source>
        <dbReference type="ARBA" id="ARBA00013081"/>
    </source>
</evidence>
<feature type="region of interest" description="Disordered" evidence="6">
    <location>
        <begin position="1"/>
        <end position="20"/>
    </location>
</feature>
<comment type="cofactor">
    <cofactor evidence="2">
        <name>Mg(2+)</name>
        <dbReference type="ChEBI" id="CHEBI:18420"/>
    </cofactor>
</comment>
<evidence type="ECO:0000259" key="7">
    <source>
        <dbReference type="PROSITE" id="PS51746"/>
    </source>
</evidence>
<evidence type="ECO:0000256" key="2">
    <source>
        <dbReference type="ARBA" id="ARBA00001946"/>
    </source>
</evidence>
<comment type="similarity">
    <text evidence="3">Belongs to the PP2C family.</text>
</comment>
<reference evidence="8 9" key="1">
    <citation type="submission" date="2017-11" db="EMBL/GenBank/DDBJ databases">
        <title>The genome of Rhizophagus clarus HR1 reveals common genetic basis of auxotrophy among arbuscular mycorrhizal fungi.</title>
        <authorList>
            <person name="Kobayashi Y."/>
        </authorList>
    </citation>
    <scope>NUCLEOTIDE SEQUENCE [LARGE SCALE GENOMIC DNA]</scope>
    <source>
        <strain evidence="8 9">HR1</strain>
    </source>
</reference>
<evidence type="ECO:0000256" key="6">
    <source>
        <dbReference type="SAM" id="MobiDB-lite"/>
    </source>
</evidence>
<dbReference type="Proteomes" id="UP000247702">
    <property type="component" value="Unassembled WGS sequence"/>
</dbReference>